<evidence type="ECO:0000256" key="15">
    <source>
        <dbReference type="PROSITE-ProRule" id="PRU00385"/>
    </source>
</evidence>
<dbReference type="InterPro" id="IPR018159">
    <property type="entry name" value="Spectrin/alpha-actinin"/>
</dbReference>
<dbReference type="Proteomes" id="UP000472262">
    <property type="component" value="Unassembled WGS sequence"/>
</dbReference>
<evidence type="ECO:0000313" key="21">
    <source>
        <dbReference type="Proteomes" id="UP000472262"/>
    </source>
</evidence>
<evidence type="ECO:0000256" key="4">
    <source>
        <dbReference type="ARBA" id="ARBA00022490"/>
    </source>
</evidence>
<feature type="coiled-coil region" evidence="16">
    <location>
        <begin position="4678"/>
        <end position="4712"/>
    </location>
</feature>
<name>A0A672NK10_SINGR</name>
<dbReference type="FunFam" id="1.20.58.60:FF:000386">
    <property type="entry name" value="Spectrin repeat containing, nuclear envelope 1a"/>
    <property type="match status" value="1"/>
</dbReference>
<evidence type="ECO:0000256" key="8">
    <source>
        <dbReference type="ARBA" id="ARBA00022989"/>
    </source>
</evidence>
<evidence type="ECO:0000256" key="1">
    <source>
        <dbReference type="ARBA" id="ARBA00004245"/>
    </source>
</evidence>
<dbReference type="FunFam" id="1.20.58.60:FF:000177">
    <property type="entry name" value="nesprin-1 isoform X5"/>
    <property type="match status" value="1"/>
</dbReference>
<feature type="coiled-coil region" evidence="16">
    <location>
        <begin position="3383"/>
        <end position="3410"/>
    </location>
</feature>
<dbReference type="PANTHER" id="PTHR14514:SF3">
    <property type="entry name" value="NESPRIN-1"/>
    <property type="match status" value="1"/>
</dbReference>
<reference evidence="20" key="2">
    <citation type="submission" date="2025-09" db="UniProtKB">
        <authorList>
            <consortium name="Ensembl"/>
        </authorList>
    </citation>
    <scope>IDENTIFICATION</scope>
</reference>
<dbReference type="PROSITE" id="PS51049">
    <property type="entry name" value="KASH"/>
    <property type="match status" value="1"/>
</dbReference>
<dbReference type="SUPFAM" id="SSF46966">
    <property type="entry name" value="Spectrin repeat"/>
    <property type="match status" value="36"/>
</dbReference>
<evidence type="ECO:0000313" key="20">
    <source>
        <dbReference type="Ensembl" id="ENSSGRP00000050006.1"/>
    </source>
</evidence>
<keyword evidence="12" id="KW-0009">Actin-binding</keyword>
<keyword evidence="6 15" id="KW-0812">Transmembrane</keyword>
<proteinExistence type="inferred from homology"/>
<keyword evidence="21" id="KW-1185">Reference proteome</keyword>
<keyword evidence="13" id="KW-0206">Cytoskeleton</keyword>
<keyword evidence="14" id="KW-0539">Nucleus</keyword>
<dbReference type="Pfam" id="PF10541">
    <property type="entry name" value="KASH"/>
    <property type="match status" value="1"/>
</dbReference>
<reference evidence="20" key="1">
    <citation type="submission" date="2025-08" db="UniProtKB">
        <authorList>
            <consortium name="Ensembl"/>
        </authorList>
    </citation>
    <scope>IDENTIFICATION</scope>
</reference>
<dbReference type="FunFam" id="1.20.58.60:FF:000480">
    <property type="entry name" value="Spectrin repeat containing, nuclear envelope 1a"/>
    <property type="match status" value="1"/>
</dbReference>
<feature type="coiled-coil region" evidence="16">
    <location>
        <begin position="5620"/>
        <end position="5650"/>
    </location>
</feature>
<dbReference type="FunFam" id="1.20.58.60:FF:000137">
    <property type="entry name" value="nesprin-1 isoform X2"/>
    <property type="match status" value="1"/>
</dbReference>
<feature type="coiled-coil region" evidence="16">
    <location>
        <begin position="1099"/>
        <end position="1130"/>
    </location>
</feature>
<keyword evidence="10 15" id="KW-0472">Membrane</keyword>
<evidence type="ECO:0000256" key="12">
    <source>
        <dbReference type="ARBA" id="ARBA00023203"/>
    </source>
</evidence>
<accession>A0A672NK10</accession>
<dbReference type="FunFam" id="1.20.58.60:FF:000478">
    <property type="entry name" value="Spectrin repeat-containing, nuclear envelope 1b"/>
    <property type="match status" value="1"/>
</dbReference>
<dbReference type="Pfam" id="PF25035">
    <property type="entry name" value="SYNE1"/>
    <property type="match status" value="1"/>
</dbReference>
<gene>
    <name evidence="20" type="primary">LOC107594101</name>
</gene>
<dbReference type="PANTHER" id="PTHR14514">
    <property type="entry name" value="PKA ANCHORING PROTEIN"/>
    <property type="match status" value="1"/>
</dbReference>
<dbReference type="FunFam" id="1.20.58.60:FF:000190">
    <property type="entry name" value="Nesprin-1 isoform 1"/>
    <property type="match status" value="1"/>
</dbReference>
<feature type="topological domain" description="Perinuclear space" evidence="15">
    <location>
        <begin position="6539"/>
        <end position="6568"/>
    </location>
</feature>
<dbReference type="FunFam" id="1.20.58.60:FF:000233">
    <property type="entry name" value="nesprin-1 isoform X9"/>
    <property type="match status" value="1"/>
</dbReference>
<keyword evidence="7" id="KW-0677">Repeat</keyword>
<feature type="coiled-coil region" evidence="16">
    <location>
        <begin position="6440"/>
        <end position="6467"/>
    </location>
</feature>
<keyword evidence="11" id="KW-1015">Disulfide bond</keyword>
<dbReference type="FunFam" id="1.20.58.60:FF:000119">
    <property type="entry name" value="nesprin-1 isoform X2"/>
    <property type="match status" value="1"/>
</dbReference>
<feature type="domain" description="KASH" evidence="19">
    <location>
        <begin position="6509"/>
        <end position="6568"/>
    </location>
</feature>
<dbReference type="CDD" id="cd00176">
    <property type="entry name" value="SPEC"/>
    <property type="match status" value="9"/>
</dbReference>
<dbReference type="InterPro" id="IPR056887">
    <property type="entry name" value="SYNE1/2_dom"/>
</dbReference>
<keyword evidence="5" id="KW-0597">Phosphoprotein</keyword>
<dbReference type="FunFam" id="1.20.58.60:FF:000231">
    <property type="entry name" value="Spectrin repeat containing, nuclear envelope 1a"/>
    <property type="match status" value="1"/>
</dbReference>
<evidence type="ECO:0000256" key="3">
    <source>
        <dbReference type="ARBA" id="ARBA00008619"/>
    </source>
</evidence>
<evidence type="ECO:0000256" key="9">
    <source>
        <dbReference type="ARBA" id="ARBA00023054"/>
    </source>
</evidence>
<feature type="coiled-coil region" evidence="16">
    <location>
        <begin position="2668"/>
        <end position="2695"/>
    </location>
</feature>
<dbReference type="GO" id="GO:0005856">
    <property type="term" value="C:cytoskeleton"/>
    <property type="evidence" value="ECO:0007669"/>
    <property type="project" value="UniProtKB-SubCell"/>
</dbReference>
<evidence type="ECO:0000259" key="19">
    <source>
        <dbReference type="PROSITE" id="PS51049"/>
    </source>
</evidence>
<dbReference type="Pfam" id="PF25803">
    <property type="entry name" value="Spectrin_SYNE1_2"/>
    <property type="match status" value="1"/>
</dbReference>
<dbReference type="InterPro" id="IPR057932">
    <property type="entry name" value="Spectrin_SYNE1_3"/>
</dbReference>
<dbReference type="FunFam" id="1.20.58.60:FF:000041">
    <property type="entry name" value="Nesprin-1 isoform 1"/>
    <property type="match status" value="1"/>
</dbReference>
<evidence type="ECO:0000256" key="18">
    <source>
        <dbReference type="SAM" id="Phobius"/>
    </source>
</evidence>
<keyword evidence="4" id="KW-0963">Cytoplasm</keyword>
<dbReference type="FunFam" id="1.20.58.60:FF:000126">
    <property type="entry name" value="Spectrin repeat containing, nuclear envelope 1a"/>
    <property type="match status" value="1"/>
</dbReference>
<evidence type="ECO:0000256" key="17">
    <source>
        <dbReference type="SAM" id="MobiDB-lite"/>
    </source>
</evidence>
<dbReference type="FunFam" id="1.20.58.60:FF:000112">
    <property type="entry name" value="nesprin-1 isoform X4"/>
    <property type="match status" value="1"/>
</dbReference>
<evidence type="ECO:0000256" key="11">
    <source>
        <dbReference type="ARBA" id="ARBA00023157"/>
    </source>
</evidence>
<dbReference type="Ensembl" id="ENSSGRT00000053433.1">
    <property type="protein sequence ID" value="ENSSGRP00000050006.1"/>
    <property type="gene ID" value="ENSSGRG00000026186.1"/>
</dbReference>
<feature type="coiled-coil region" evidence="16">
    <location>
        <begin position="3762"/>
        <end position="3813"/>
    </location>
</feature>
<organism evidence="20 21">
    <name type="scientific">Sinocyclocheilus grahami</name>
    <name type="common">Dianchi golden-line fish</name>
    <name type="synonym">Barbus grahami</name>
    <dbReference type="NCBI Taxonomy" id="75366"/>
    <lineage>
        <taxon>Eukaryota</taxon>
        <taxon>Metazoa</taxon>
        <taxon>Chordata</taxon>
        <taxon>Craniata</taxon>
        <taxon>Vertebrata</taxon>
        <taxon>Euteleostomi</taxon>
        <taxon>Actinopterygii</taxon>
        <taxon>Neopterygii</taxon>
        <taxon>Teleostei</taxon>
        <taxon>Ostariophysi</taxon>
        <taxon>Cypriniformes</taxon>
        <taxon>Cyprinidae</taxon>
        <taxon>Cyprininae</taxon>
        <taxon>Sinocyclocheilus</taxon>
    </lineage>
</organism>
<feature type="transmembrane region" description="Helical" evidence="18">
    <location>
        <begin position="6515"/>
        <end position="6536"/>
    </location>
</feature>
<keyword evidence="8 18" id="KW-1133">Transmembrane helix</keyword>
<dbReference type="InterPro" id="IPR012315">
    <property type="entry name" value="KASH"/>
</dbReference>
<dbReference type="GO" id="GO:0005640">
    <property type="term" value="C:nuclear outer membrane"/>
    <property type="evidence" value="ECO:0007669"/>
    <property type="project" value="UniProtKB-SubCell"/>
</dbReference>
<feature type="coiled-coil region" evidence="16">
    <location>
        <begin position="2933"/>
        <end position="2960"/>
    </location>
</feature>
<comment type="subcellular location">
    <subcellularLocation>
        <location evidence="1">Cytoplasm</location>
        <location evidence="1">Cytoskeleton</location>
    </subcellularLocation>
    <subcellularLocation>
        <location evidence="2">Nucleus outer membrane</location>
        <topology evidence="2">Single-pass type IV membrane protein</topology>
        <orientation evidence="2">Cytoplasmic side</orientation>
    </subcellularLocation>
</comment>
<evidence type="ECO:0000256" key="10">
    <source>
        <dbReference type="ARBA" id="ARBA00023136"/>
    </source>
</evidence>
<feature type="coiled-coil region" evidence="16">
    <location>
        <begin position="6276"/>
        <end position="6345"/>
    </location>
</feature>
<evidence type="ECO:0000256" key="7">
    <source>
        <dbReference type="ARBA" id="ARBA00022737"/>
    </source>
</evidence>
<evidence type="ECO:0000256" key="16">
    <source>
        <dbReference type="SAM" id="Coils"/>
    </source>
</evidence>
<feature type="coiled-coil region" evidence="16">
    <location>
        <begin position="200"/>
        <end position="254"/>
    </location>
</feature>
<dbReference type="FunFam" id="1.20.58.60:FF:000073">
    <property type="entry name" value="Nesprin-1 isoform 1"/>
    <property type="match status" value="1"/>
</dbReference>
<feature type="coiled-coil region" evidence="16">
    <location>
        <begin position="1307"/>
        <end position="1382"/>
    </location>
</feature>
<evidence type="ECO:0000256" key="13">
    <source>
        <dbReference type="ARBA" id="ARBA00023212"/>
    </source>
</evidence>
<feature type="region of interest" description="Disordered" evidence="17">
    <location>
        <begin position="6099"/>
        <end position="6124"/>
    </location>
</feature>
<evidence type="ECO:0000256" key="5">
    <source>
        <dbReference type="ARBA" id="ARBA00022553"/>
    </source>
</evidence>
<evidence type="ECO:0000256" key="2">
    <source>
        <dbReference type="ARBA" id="ARBA00004605"/>
    </source>
</evidence>
<dbReference type="Pfam" id="PF00435">
    <property type="entry name" value="Spectrin"/>
    <property type="match status" value="10"/>
</dbReference>
<dbReference type="GO" id="GO:0003779">
    <property type="term" value="F:actin binding"/>
    <property type="evidence" value="ECO:0007669"/>
    <property type="project" value="UniProtKB-KW"/>
</dbReference>
<evidence type="ECO:0000256" key="14">
    <source>
        <dbReference type="ARBA" id="ARBA00023242"/>
    </source>
</evidence>
<sequence length="6568" mass="753286">MARKRNLQFYNAVSFYNFSHQERRDDLLKQSLLRQSLQQQTKTLCDVCEPAEVQQLQGRWESSLQPYMEAHQLVELRGESLEKLEAFLHTHSVAAGVLQGLRQTVESAGSWDKSRVDELQKDLEAVVPDISRLETLAVNLDSSLCKAHLHLMNGKVTRSSCRSLADSLSVELDAVRNLLGSKQSEAEALGALWSSFRQRKEQLLKTVEDIEEKADKQGLKEPSVLTLQQRLRLFNQLEDELQSHQHEEQWLRDKGQQLAHRDAELGGEVLREINFLQTTWEDTKKLIAERQEQSSTLVELMKDYQSLKASINTILESADAISDIKAVLKDQEDTRRSLLKHEAIKAEMASNQDVLERFSSKGKKLLSELNKIPDCDTQIVKTEIDATVDQWLDVSEKIEDNLESLKRSSALWVEIYDISGEIESWSNSSVMDLTDGLNNFNDSQKSANKLSEVEACSELLKEKKIDALQEKVSELKRLCGGQDAPAKLQVMETDLRRKISNIEELCDQAKGNLQDFCSQKKQLEDFLSQMSEWLKNVERSLVDSPCGTAPEEICRVKVQKEIQKELQNQQTSIDSARESLNTLCRKYPSEELAGLGSFLTDLIKKYETVNQLCVKKLGSMQHGLQQHFNDLVKEFHTWLSGQKDIVRECADHSGDMSVVERKLQKLKGALERVDDGDSRLTLVCTEGEKLLLHLPKASAGQVQQNLSSIQQDWDSYVEQDSFESLCQEAQSLSEGGHGSGAELRVSAQLQLQHQALLKAARERLRICQLSLQEQQNFEETLQSTWGWLSGVQERLNSLNSTSGNRETLEKRLGLVQDILLMKGEGEVKLNMTVGKGEQVLKNCSRDKQEVIRSQLKSLKDSWANILMTAMSCHSRLEWTVAQWGSFLESKAQLQQWMEMVEQEAGVALPQQPGLKEKASLLERLRAIQADVEVHSSALTRLNEKATELYEKTGDQAFAEGPKSEFNTQFTNITAVIKNKVQQTKEIVKEHEQYMESVRELNDWLTSAKEELQRWSDMSGDAASVQRKLSKVRGLLDSRKQGHERLTRVQSCGAATRDHTSTVGCEVLEREEAGLLSAWEQWERGAKHMCSGLEGVLAQMASSEQEFNSLAAQLEQDLQEFSGKLQEWRIKLEQGEEISSGEEAVQGWQIDALEALLNIEPMSDNLKCLLNDLCRFSRDLGAQSERVSALIKEYNSLSLQASRECQGKEKLLEQRFRAAFRDFQQWLVNAKISTAKCFDVPQNLAEASSSLQKIQEFLSDREQGHGKLNTVAASGELLMSIAPKDRVESIRAKSNTAREDWKSLMTNLHQRETALQNLQAQMRDFETSVEPLQDWLNETEEAVQESSSRLHDLTAKKQELHRLQSLLEELASKESQLHRLRVKAQQLWDGHTAGKGFVHRVSQLSAQYLALSNLTKEKASRIDRIVSEHQLFSQGLKELQNWVADTSHMLQTYCTPTADKNVLDSRMIKLEALLTARQEKEIQLKMLVTRGESVQRNTSAEGVPLVRQQIEDLKDSWDGLLSASIQCKSQLEGALSQWTSYQEDVHQFVSWMEMVEETLNSADKQCSEMRDKTTNLGKAKLLLEDVLSHNSILDVVSVKGSNMAEHYVTQLEIQDLQERYNIVKDKCAVAKAEELVSAHQEYQRTLHEFKDWLEQQQERLSCSYTQLEGDVETLEDTLRKLQELQVHCTEGQALLNTLLVTREQVIPWGVPQLEDRCLEMVQQEWGSYQVRLGETRSQLNSALAKLRQIEQKFQRLDNWLKGMETKGELRSGRRSDRATKEAQLQLLKGWHEEVLAYQEEIEGLSVLAQQVLEETPISSRVSTRATQLTSRYHALLLHLLDTIKQLKEEVSCIEESQSVFSTFSDWLSTAEKNFSIVATTTIDVVDRVAMEKKMKKLEALQGDMELGHTFLKTMREKTDRAMTFLEEPEAEQLKEEVDTRLCQLETLIRALRSELSATEKSIQLSKDFLDKYKTQTQWLTETKSLLASPVEPKAELYQKKAQLAKYKTIQQTIQSHESAVKSVIEKGDALLKTIRDPSISEDISKLKADYQELCNDAKVHVQSLTESVREHEVYNSELQEVEKWLLQMSSRLVTSDSMQSGNLETATQQLARHKAIMEEIAGFEERLTSLKDKGDLLTSSCTEQVQTKISQQIQAHQQGTRDSYSAICSTAQRVYQSLDRELQKHVSHQDTLQQCQTWLSTVKEEIQLQAQTPYGLQEALKQVKHFRALQEQASTYLDLVCSVCDLSDEPVRTTAAKIQQTKMMIEERMTTSQELSNSWREIKEQKQELATLFQDMEQQLQSLSRRPAELEPKIAQNMLDQANEFGEQLQSRQSTLTKMTELVSKLTEGQESPEHTEIGRLSHAWLELCHQANKLQAQREEDLQRTKEYHDCISAMEALFEQVSKEWDNLARTDAESSSDHLEALRKLSVVLKEKKSTLEDLKEQKQKVMYHLNLDDKELVKEQIGHFEQRWAHLESLIERKIQDSIVTLEDMGQVEARLREACEWAEEQQPALSEAMKMSPPPELAQSFLFDHLSICSELEAKQLLLAQAMSDADRVLAHLGLNERQRLQQLISETQAEVESLSIKVAQRRKHLSKAFTERTQFLLAVNQAITWVQQNEKKAQAEEYIALLPDDLSKQVRTCRNIQSSLRAYQSELTSLWSQGRDLMKDAAEEEKSEMLNKLQELQNIFEVALQKCSQRLQELEKVLVTRKYFKVDLEKICQWLKQADIVTFPEINLMNGDAELISQLTKYQQILDQAMEYENLLLTVQRTGQEILPTLNEVDHCYLDEKLIALPQQYNNILGLAKEKQEKIQQAILARQEYASFIDVTHKALKELEEQFHNLGTQSVGLKTEEVVSLLADYKALLEELTNLGQAVSELNQKKEGFRSTGQPWRPEEMAQLVSLYNGLKRLIEQRVEHLDDTLESFEDHQAMAMQVDSELKATKEQLVKVNAETQSAEERLKNYHALAASLQGASSHLTRLMEQMDNLAPHMDSAAHEASKQRVTSWQEELQSLQSAVGELIVECENRFVQSKDFETEVNRTLTWLQQIKDELGSEVVVDVKVEKVQEEIRKQQIMQEEVQSRLRIVAALSTREKQKYTSANELVPPHVDSSLQEMAKLEADVQRALSSKQATLALCQKYHSRMQTACEWLEDAVGFLQQASLGVDVENYEECLRQQEDIMATEQEFLGVLEELESLPPQLENLVNPTAKEQLQLSVKSAQQRGVEVRDQLQCHQDILNSCVAQWNSYQEARQTVIELMNEAEKKLTEFSTAKAATNQEAEEKLRSHKSLVSMVNSFQEKLTGLEEQASQLELIGSDASKATISRSMTTVWQRWTRLRSVARGQERVLEDTAHEWRTFREKVRAVTEELKGRVPDCTAEKASKATLQSNLDQYELVSQDLERELSSLTLLRQYALSLLHGVEVSVPAADHEKLPCLREVKAVQDHLLQKARTGKTRVQQELSDREGVERGLSLVKSWIQDSRELLLNPTSDLDILTQELELITHRQNVDKLAEQQQSKYLDLYTILPSEISMQLAEVSLALGSIEDQRDIQKTRVIKEEFNSRIHDVSEKLKAVSTSLKEKATDIDQAKDEHLCDELDGCGRNLAELEAAVQDFGRRNPLIARQLADAIAKLREIHHHTLRLAEYKTIWLKKADAHLDEYSEMFEFIVKWTDRARSLVKANIIWNSSSHLQEQIRMYQSVLRESRELHGDLRAMQEKVEILSETLQVEAMGQQVSELSRHTEELEQSIRLRLQSLQDAAKDMERFETEVKSLHVSLEQVQATLTSPELSRLSLKEQLTQRQRLLADMECFKQQVEAVQDCQSALRVPEEVVTSLSICRTALNLQQEASQLQHTAIQQCNILQEAVVQYEQYEQEVKNLQAMIEDAHRVIQYQPVNTSNIQELQTQINHHEELAQKIKGYQEQIASLNSKCKMLTVKAKHATTLLTVSDAEGLTESLEELDGDAIKRNTQSQVSMSASRCQSLLSPVTEESGEEGTSSEICSPAFCRSPSPITNPEAAISKVLAGMSKATLTRAPIQELYNPALESVASLDDLQRSWETLKSVISEKQKTLYEALEKQQRYQGSLQSISTKMESIETRLNEPPMHDLSPDRQMVLHQNQMEEIVKLQNDIDDLQSSFTEELISDAVDSDSADQLAMQSTLTVLTERMTTIHMKASGKRQLLEERQSERVEKQQEAQALQRYLNQADQLDQWLQSIRGNITSCSQDSDMEEQLRDCQNMLLEIEEKVLALSELSRHSENLLLEGRPENREDAEQLARKLRTLKGSLLELQRMLQDKQINIQVGESDSSLSQSPNMQDWLAQARSTRSLQHQDTLQKQKVDHILQEGSFGVLKNKIMDLELSPLCPPVGLNLCFSEVKMVKRFLASQTLGKEVTEVTRQVSHSEGLIGGSVGLSEEEQMLMKDTLDCLTRRLGALDSALDRRCDTMRIPVCFQTELHHLFTALSESKFQIIQKVAGVLDHTTTKQIETIAEAEEMLKDFEHRITELKARGAELQPDQFSTNELLKLQDAYEELVMTVGSRRSGLNQNMSLKNQYERVLQDLIDLVDTAQDKMNADQKMIASSVEDVHNLLDKHKEFFQGLEWHMVLTETFYKKISAFVLPRERQTLEETLARAQDVLKQAHKKGVELECISETWSRLVSDYQNLYRLLEDVEGSLPSIGLVEESEERLNERIELYQALKASLTEHQHKLHQVLEEGKHLLSCVSCSSLENQLTLLGEHWLNNSTKINKELQNLESILKHSTRYKRESVELSRWLQEALERLDFWNTQFVAGPQELETVKDQLSAFLEFSKEVETRSSLKASVLNEGNQLLRLKKMDTASLRSELARLDSQWSELLARIPVVQEKLHQSQMDKLASRHAIAELVNWISLMERVIEKDEENLKGAVGSKVIQEYLQRYKGFRVDVNCKQLTVDFVNQSVLQISGADVESKRSDKTDFAEKLGAMNCHWQILQTRITERVRLQLQHTFQTLFRLLVDNFILLWVTMLGQMSFHLMEWKCVCFVVFRWNSLQEEIVERLKSSKALLQLWQSYKDLYGQSDSSIQTLEERANQMLKTASHKDITEEEVSTWIQDCAELLRSQAPVQASLQVLLELGEQLKQQVDTSAAASIQSDHLSLTQRLSAVEQSLSRQQVALQAGVRDYETFNEQLDSLSRWIVEAEEILKGQDPNGSSDQSLIQDRMEELKKQMLKFSSMAPDLERLNELGYRLPLNDSEIKRLQNLNRSCSTTSAQTTERFSKLQALLLQQQTFLEKCETWMEFLVQTEEKLTVEISGNFQSLMEQQRAHELFQAEMFSRQQILHSIISDGQRMLEQGQVDDRDEFKLKLALLSNQWQGVVRRAQQRRGIIDSLLRQWQRYRKMVEKLRKWLVEVSHQAETLLAGTPVPLQQARAMLDAVQLREKVLLRQQGSYILTVEAGRQLLLSADTRAEAALQEELLDIQERWRHANIRLEEQKKELAVLLRDWERCEKGIGGSLEKLRAFKRQLSQPLPDRHEELQSEQMRCKDLESMFDGWKEDLTHLTVLRESLSSYISPEDLRVLQERIELLHRQWEEICHQLCLRRQQVSEKLNEWAIFNDKYKELCEWLTQMESKVSQNGDISIEEMIEKLRKDYQEEVAVVQENKHELQQLGERLARASHESKASDIEHKLSKVNERWQHLLDLIGARVKKLRETLVAVQQLDKNMNSLRSWLAHIETELSRPIVYDTCDYQEIQRKLDLQQELQRDIEKHSTGVASVLNLCEVLLHDCDACATDAECDSIQQATRSLDRRWRSICAMSMERRLRIEETWRLWQKFLDDFSHFEEWLMLSEKTAALPNSSGVLYTVAKEELKKFETFQRQVHESLTQLELINKQYQRLARENRTDAACSLREMAHNANQRWDNLQRRVSSVLRRLKHFISQREEFETARDCILVWLTEMDLQLTNIEHFSECDVQAKIKQLRAFQQEITLNTAKIDHIFQQGEALLEKSEPIDAAVIEEELEELQRYCQEVFGRVERYYKKLIRLPLTDDEHDVSYSDREFDLDEPADVSSFPWSERLGDGFLSPLPSSSRSASLAVPLRAERSGRDTPASVDSIPLEWDHDYDLSRGLESTSRALSSEPGDQGEDGYLQSSASALSGDAGSLETHIRQLDKALNTSCFHLQQTENIIRSRTPTGPELDATYMGYMRLLEECRGSIDAVKRVGFELKEEDDKVSGFVNPNSSESQTSGVIERWELLQAQALSKEMRMKQNMQQWQQFNSDLNSICSWLDQAEEELEQQRGLDLSTDIQTIELRIKKLKELQKALDKRKAIVLSINLCSAEFVQSDSEEARDLQRRLKEMNNRWERLSSSLDEWRNALQHVLMQCQDFHEMSHGLLLWLENIDRRRNEIVPIDHTQDSDTLQEHHKTLLQIRRELLDTQLKVASLQDMSLQLLVHSEGSDCLEAKEKVHVIGNRLKLLLKEVTRDIRELQKTLDISSSQQVSFAHLNVSTSLCRLMCSRSRNAAGSGSSHSDEEEPPSWCKTFLKRVLWAALPLQIILLLVVVVACLVPTSEDDYSCAQLNNFARSFHPMLSYINGPPPI</sequence>
<dbReference type="SMART" id="SM00150">
    <property type="entry name" value="SPEC"/>
    <property type="match status" value="36"/>
</dbReference>
<protein>
    <submittedName>
        <fullName evidence="20">Nesprin-1-like</fullName>
    </submittedName>
</protein>
<feature type="topological domain" description="Cytoplasmic" evidence="15">
    <location>
        <begin position="1"/>
        <end position="6517"/>
    </location>
</feature>
<feature type="coiled-coil region" evidence="16">
    <location>
        <begin position="3861"/>
        <end position="3936"/>
    </location>
</feature>
<comment type="similarity">
    <text evidence="3">Belongs to the nesprin family.</text>
</comment>
<dbReference type="Gene3D" id="1.20.58.60">
    <property type="match status" value="27"/>
</dbReference>
<dbReference type="InterPro" id="IPR002017">
    <property type="entry name" value="Spectrin_repeat"/>
</dbReference>
<dbReference type="SMART" id="SM01249">
    <property type="entry name" value="KASH"/>
    <property type="match status" value="1"/>
</dbReference>
<feature type="coiled-coil region" evidence="16">
    <location>
        <begin position="3248"/>
        <end position="3314"/>
    </location>
</feature>
<evidence type="ECO:0000256" key="6">
    <source>
        <dbReference type="ARBA" id="ARBA00022692"/>
    </source>
</evidence>
<keyword evidence="9 16" id="KW-0175">Coiled coil</keyword>